<gene>
    <name evidence="1" type="ORF">KC19_9G127000</name>
</gene>
<name>A0A8T0GUY3_CERPU</name>
<evidence type="ECO:0000313" key="2">
    <source>
        <dbReference type="Proteomes" id="UP000822688"/>
    </source>
</evidence>
<proteinExistence type="predicted"/>
<protein>
    <submittedName>
        <fullName evidence="1">Uncharacterized protein</fullName>
    </submittedName>
</protein>
<sequence length="72" mass="8082">MYRASVESLGRLVPTPFRNRPFSNALIVHVQCEPLSIFPISGFSLEDAKKVDLCQIDLCIFSDFSLQESVCC</sequence>
<keyword evidence="2" id="KW-1185">Reference proteome</keyword>
<evidence type="ECO:0000313" key="1">
    <source>
        <dbReference type="EMBL" id="KAG0562215.1"/>
    </source>
</evidence>
<dbReference type="AlphaFoldDB" id="A0A8T0GUY3"/>
<dbReference type="Proteomes" id="UP000822688">
    <property type="component" value="Chromosome 9"/>
</dbReference>
<organism evidence="1 2">
    <name type="scientific">Ceratodon purpureus</name>
    <name type="common">Fire moss</name>
    <name type="synonym">Dicranum purpureum</name>
    <dbReference type="NCBI Taxonomy" id="3225"/>
    <lineage>
        <taxon>Eukaryota</taxon>
        <taxon>Viridiplantae</taxon>
        <taxon>Streptophyta</taxon>
        <taxon>Embryophyta</taxon>
        <taxon>Bryophyta</taxon>
        <taxon>Bryophytina</taxon>
        <taxon>Bryopsida</taxon>
        <taxon>Dicranidae</taxon>
        <taxon>Pseudoditrichales</taxon>
        <taxon>Ditrichaceae</taxon>
        <taxon>Ceratodon</taxon>
    </lineage>
</organism>
<accession>A0A8T0GUY3</accession>
<reference evidence="1" key="1">
    <citation type="submission" date="2020-06" db="EMBL/GenBank/DDBJ databases">
        <title>WGS assembly of Ceratodon purpureus strain R40.</title>
        <authorList>
            <person name="Carey S.B."/>
            <person name="Jenkins J."/>
            <person name="Shu S."/>
            <person name="Lovell J.T."/>
            <person name="Sreedasyam A."/>
            <person name="Maumus F."/>
            <person name="Tiley G.P."/>
            <person name="Fernandez-Pozo N."/>
            <person name="Barry K."/>
            <person name="Chen C."/>
            <person name="Wang M."/>
            <person name="Lipzen A."/>
            <person name="Daum C."/>
            <person name="Saski C.A."/>
            <person name="Payton A.C."/>
            <person name="Mcbreen J.C."/>
            <person name="Conrad R.E."/>
            <person name="Kollar L.M."/>
            <person name="Olsson S."/>
            <person name="Huttunen S."/>
            <person name="Landis J.B."/>
            <person name="Wickett N.J."/>
            <person name="Johnson M.G."/>
            <person name="Rensing S.A."/>
            <person name="Grimwood J."/>
            <person name="Schmutz J."/>
            <person name="Mcdaniel S.F."/>
        </authorList>
    </citation>
    <scope>NUCLEOTIDE SEQUENCE</scope>
    <source>
        <strain evidence="1">R40</strain>
    </source>
</reference>
<comment type="caution">
    <text evidence="1">The sequence shown here is derived from an EMBL/GenBank/DDBJ whole genome shotgun (WGS) entry which is preliminary data.</text>
</comment>
<dbReference type="EMBL" id="CM026430">
    <property type="protein sequence ID" value="KAG0562215.1"/>
    <property type="molecule type" value="Genomic_DNA"/>
</dbReference>